<comment type="caution">
    <text evidence="3">The sequence shown here is derived from an EMBL/GenBank/DDBJ whole genome shotgun (WGS) entry which is preliminary data.</text>
</comment>
<sequence>MTQEHQFYPAMIEAVQQTLENMVFMEVIEERGAPTEIPATDLTWSSMLINDPVQGEIRLAMPAGLLKKISGNVFGIDEEEVTTSQAYDILNELLNTIGGLFMTKLLPNQEYKIGLPTLEAGKLPEVDEHTVVWHLINSDEEPIKIYADGESLAALHQKVE</sequence>
<dbReference type="SUPFAM" id="SSF103039">
    <property type="entry name" value="CheC-like"/>
    <property type="match status" value="1"/>
</dbReference>
<dbReference type="Gene3D" id="3.40.1550.10">
    <property type="entry name" value="CheC-like"/>
    <property type="match status" value="1"/>
</dbReference>
<evidence type="ECO:0000313" key="3">
    <source>
        <dbReference type="EMBL" id="MBD1401586.1"/>
    </source>
</evidence>
<dbReference type="Proteomes" id="UP000632828">
    <property type="component" value="Unassembled WGS sequence"/>
</dbReference>
<protein>
    <submittedName>
        <fullName evidence="3">Chemotaxis protein CheX</fullName>
    </submittedName>
</protein>
<dbReference type="AlphaFoldDB" id="A0A8J6QY83"/>
<dbReference type="RefSeq" id="WP_191157345.1">
    <property type="nucleotide sequence ID" value="NZ_JACWUN010000017.1"/>
</dbReference>
<evidence type="ECO:0000313" key="4">
    <source>
        <dbReference type="Proteomes" id="UP000632828"/>
    </source>
</evidence>
<organism evidence="3 4">
    <name type="scientific">Pelovirga terrestris</name>
    <dbReference type="NCBI Taxonomy" id="2771352"/>
    <lineage>
        <taxon>Bacteria</taxon>
        <taxon>Pseudomonadati</taxon>
        <taxon>Thermodesulfobacteriota</taxon>
        <taxon>Desulfuromonadia</taxon>
        <taxon>Geobacterales</taxon>
        <taxon>Geobacteraceae</taxon>
        <taxon>Pelovirga</taxon>
    </lineage>
</organism>
<gene>
    <name evidence="3" type="ORF">ICT70_13040</name>
</gene>
<accession>A0A8J6QY83</accession>
<dbReference type="InterPro" id="IPR028976">
    <property type="entry name" value="CheC-like_sf"/>
</dbReference>
<reference evidence="3" key="1">
    <citation type="submission" date="2020-09" db="EMBL/GenBank/DDBJ databases">
        <title>Pelobacter alkaliphilus sp. nov., a novel anaerobic arsenate-reducing bacterium from terrestrial mud volcano.</title>
        <authorList>
            <person name="Khomyakova M.A."/>
            <person name="Merkel A.Y."/>
            <person name="Slobodkin A.I."/>
        </authorList>
    </citation>
    <scope>NUCLEOTIDE SEQUENCE</scope>
    <source>
        <strain evidence="3">M08fum</strain>
    </source>
</reference>
<dbReference type="InterPro" id="IPR028051">
    <property type="entry name" value="CheX-like_dom"/>
</dbReference>
<keyword evidence="4" id="KW-1185">Reference proteome</keyword>
<dbReference type="GO" id="GO:0006935">
    <property type="term" value="P:chemotaxis"/>
    <property type="evidence" value="ECO:0007669"/>
    <property type="project" value="UniProtKB-KW"/>
</dbReference>
<feature type="domain" description="Chemotaxis phosphatase CheX-like" evidence="2">
    <location>
        <begin position="49"/>
        <end position="127"/>
    </location>
</feature>
<evidence type="ECO:0000256" key="1">
    <source>
        <dbReference type="ARBA" id="ARBA00022500"/>
    </source>
</evidence>
<evidence type="ECO:0000259" key="2">
    <source>
        <dbReference type="Pfam" id="PF13690"/>
    </source>
</evidence>
<proteinExistence type="predicted"/>
<name>A0A8J6QY83_9BACT</name>
<dbReference type="EMBL" id="JACWUN010000017">
    <property type="protein sequence ID" value="MBD1401586.1"/>
    <property type="molecule type" value="Genomic_DNA"/>
</dbReference>
<dbReference type="Pfam" id="PF13690">
    <property type="entry name" value="CheX"/>
    <property type="match status" value="1"/>
</dbReference>
<keyword evidence="1" id="KW-0145">Chemotaxis</keyword>